<feature type="transmembrane region" description="Helical" evidence="1">
    <location>
        <begin position="5"/>
        <end position="20"/>
    </location>
</feature>
<dbReference type="OrthoDB" id="2964698at2"/>
<protein>
    <submittedName>
        <fullName evidence="2">Uncharacterized protein</fullName>
    </submittedName>
</protein>
<gene>
    <name evidence="2" type="ORF">HM131_10475</name>
</gene>
<dbReference type="AlphaFoldDB" id="A0A1W5ZVC4"/>
<dbReference type="RefSeq" id="WP_085029710.1">
    <property type="nucleotide sequence ID" value="NZ_CP020772.1"/>
</dbReference>
<keyword evidence="3" id="KW-1185">Reference proteome</keyword>
<reference evidence="2 3" key="1">
    <citation type="submission" date="2017-04" db="EMBL/GenBank/DDBJ databases">
        <title>The whole genome sequencing and assembly of Halobacillus mangrovi strain.</title>
        <authorList>
            <person name="Lee S.-J."/>
            <person name="Park M.-K."/>
            <person name="Kim J.-Y."/>
            <person name="Lee Y.-J."/>
            <person name="Yi H."/>
            <person name="Bahn Y.-S."/>
            <person name="Kim J.F."/>
            <person name="Lee D.-W."/>
        </authorList>
    </citation>
    <scope>NUCLEOTIDE SEQUENCE [LARGE SCALE GENOMIC DNA]</scope>
    <source>
        <strain evidence="2 3">KTB 131</strain>
    </source>
</reference>
<dbReference type="KEGG" id="hmn:HM131_10475"/>
<feature type="transmembrane region" description="Helical" evidence="1">
    <location>
        <begin position="154"/>
        <end position="176"/>
    </location>
</feature>
<feature type="transmembrane region" description="Helical" evidence="1">
    <location>
        <begin position="51"/>
        <end position="68"/>
    </location>
</feature>
<dbReference type="STRING" id="402384.HM131_10475"/>
<dbReference type="Proteomes" id="UP000192527">
    <property type="component" value="Chromosome"/>
</dbReference>
<evidence type="ECO:0000313" key="3">
    <source>
        <dbReference type="Proteomes" id="UP000192527"/>
    </source>
</evidence>
<keyword evidence="1" id="KW-0812">Transmembrane</keyword>
<evidence type="ECO:0000256" key="1">
    <source>
        <dbReference type="SAM" id="Phobius"/>
    </source>
</evidence>
<keyword evidence="1" id="KW-1133">Transmembrane helix</keyword>
<sequence length="198" mass="22994">MTATYYWYAWTISIIAYFFIQKSQLRLKILLFTGISMSTYSLSFWNGQQHFYLHIAVLGFFGLIFWTSRNRGWIEHFWPFVLSIGYTSFQLFFMVNPVWLELPGIPIGLIAVLLLLKYFCRDLEGLIGMWLLMVAIGTLCSYLILSLYSDGGVFFNNQILLLAAQGILILLFFHGLEKLKSMNKKKRIQRINKGAALM</sequence>
<keyword evidence="1" id="KW-0472">Membrane</keyword>
<dbReference type="Pfam" id="PF24124">
    <property type="entry name" value="YphA"/>
    <property type="match status" value="1"/>
</dbReference>
<accession>A0A1W5ZVC4</accession>
<feature type="transmembrane region" description="Helical" evidence="1">
    <location>
        <begin position="102"/>
        <end position="120"/>
    </location>
</feature>
<name>A0A1W5ZVC4_9BACI</name>
<evidence type="ECO:0000313" key="2">
    <source>
        <dbReference type="EMBL" id="ARI77238.1"/>
    </source>
</evidence>
<feature type="transmembrane region" description="Helical" evidence="1">
    <location>
        <begin position="27"/>
        <end position="45"/>
    </location>
</feature>
<dbReference type="InterPro" id="IPR014617">
    <property type="entry name" value="YphA_Bacsu"/>
</dbReference>
<dbReference type="EMBL" id="CP020772">
    <property type="protein sequence ID" value="ARI77238.1"/>
    <property type="molecule type" value="Genomic_DNA"/>
</dbReference>
<feature type="transmembrane region" description="Helical" evidence="1">
    <location>
        <begin position="127"/>
        <end position="148"/>
    </location>
</feature>
<proteinExistence type="predicted"/>
<organism evidence="2 3">
    <name type="scientific">Halobacillus mangrovi</name>
    <dbReference type="NCBI Taxonomy" id="402384"/>
    <lineage>
        <taxon>Bacteria</taxon>
        <taxon>Bacillati</taxon>
        <taxon>Bacillota</taxon>
        <taxon>Bacilli</taxon>
        <taxon>Bacillales</taxon>
        <taxon>Bacillaceae</taxon>
        <taxon>Halobacillus</taxon>
    </lineage>
</organism>
<feature type="transmembrane region" description="Helical" evidence="1">
    <location>
        <begin position="77"/>
        <end position="96"/>
    </location>
</feature>